<evidence type="ECO:0000256" key="8">
    <source>
        <dbReference type="ARBA" id="ARBA00022679"/>
    </source>
</evidence>
<evidence type="ECO:0000256" key="12">
    <source>
        <dbReference type="SAM" id="MobiDB-lite"/>
    </source>
</evidence>
<evidence type="ECO:0000256" key="3">
    <source>
        <dbReference type="ARBA" id="ARBA00009337"/>
    </source>
</evidence>
<evidence type="ECO:0000256" key="2">
    <source>
        <dbReference type="ARBA" id="ARBA00005001"/>
    </source>
</evidence>
<comment type="subcellular location">
    <subcellularLocation>
        <location evidence="1">Cell inner membrane</location>
        <topology evidence="1">Multi-pass membrane protein</topology>
    </subcellularLocation>
</comment>
<feature type="region of interest" description="Disordered" evidence="12">
    <location>
        <begin position="17"/>
        <end position="53"/>
    </location>
</feature>
<feature type="domain" description="Glycosyltransferase 2-like" evidence="14">
    <location>
        <begin position="238"/>
        <end position="455"/>
    </location>
</feature>
<keyword evidence="9 13" id="KW-0812">Transmembrane</keyword>
<dbReference type="NCBIfam" id="NF003962">
    <property type="entry name" value="PRK05454.2-5"/>
    <property type="match status" value="1"/>
</dbReference>
<dbReference type="GO" id="GO:0016758">
    <property type="term" value="F:hexosyltransferase activity"/>
    <property type="evidence" value="ECO:0007669"/>
    <property type="project" value="TreeGrafter"/>
</dbReference>
<feature type="transmembrane region" description="Helical" evidence="13">
    <location>
        <begin position="95"/>
        <end position="120"/>
    </location>
</feature>
<evidence type="ECO:0000256" key="7">
    <source>
        <dbReference type="ARBA" id="ARBA00022676"/>
    </source>
</evidence>
<evidence type="ECO:0000313" key="15">
    <source>
        <dbReference type="EMBL" id="RAK52491.1"/>
    </source>
</evidence>
<dbReference type="InterPro" id="IPR029044">
    <property type="entry name" value="Nucleotide-diphossugar_trans"/>
</dbReference>
<dbReference type="GO" id="GO:0005886">
    <property type="term" value="C:plasma membrane"/>
    <property type="evidence" value="ECO:0007669"/>
    <property type="project" value="UniProtKB-SubCell"/>
</dbReference>
<feature type="transmembrane region" description="Helical" evidence="13">
    <location>
        <begin position="571"/>
        <end position="588"/>
    </location>
</feature>
<keyword evidence="7" id="KW-0328">Glycosyltransferase</keyword>
<dbReference type="AlphaFoldDB" id="A0A328ACW2"/>
<evidence type="ECO:0000256" key="10">
    <source>
        <dbReference type="ARBA" id="ARBA00022989"/>
    </source>
</evidence>
<name>A0A328ACW2_9CAUL</name>
<protein>
    <recommendedName>
        <fullName evidence="4">Glucans biosynthesis glucosyltransferase H</fullName>
    </recommendedName>
</protein>
<evidence type="ECO:0000256" key="5">
    <source>
        <dbReference type="ARBA" id="ARBA00022475"/>
    </source>
</evidence>
<dbReference type="Proteomes" id="UP000249725">
    <property type="component" value="Unassembled WGS sequence"/>
</dbReference>
<evidence type="ECO:0000256" key="1">
    <source>
        <dbReference type="ARBA" id="ARBA00004429"/>
    </source>
</evidence>
<keyword evidence="6" id="KW-0997">Cell inner membrane</keyword>
<evidence type="ECO:0000256" key="11">
    <source>
        <dbReference type="ARBA" id="ARBA00023136"/>
    </source>
</evidence>
<comment type="pathway">
    <text evidence="2">Glycan metabolism; osmoregulated periplasmic glucan (OPG) biosynthesis.</text>
</comment>
<keyword evidence="11 13" id="KW-0472">Membrane</keyword>
<evidence type="ECO:0000256" key="9">
    <source>
        <dbReference type="ARBA" id="ARBA00022692"/>
    </source>
</evidence>
<feature type="compositionally biased region" description="Pro residues" evidence="12">
    <location>
        <begin position="20"/>
        <end position="29"/>
    </location>
</feature>
<feature type="transmembrane region" description="Helical" evidence="13">
    <location>
        <begin position="409"/>
        <end position="434"/>
    </location>
</feature>
<keyword evidence="16" id="KW-1185">Reference proteome</keyword>
<comment type="caution">
    <text evidence="15">The sequence shown here is derived from an EMBL/GenBank/DDBJ whole genome shotgun (WGS) entry which is preliminary data.</text>
</comment>
<sequence>MSNLASRLQEPNLRIEAPIGPIPWLPPEAPLSMPRQEPEDESALVQSRPASSPPDMLSRRIAVFGGAFIMTALVAMGPAVLFAREGWDKLEIAAFAVFLPLVLAVACWFCSAVAGLSVLLGGREQEDLEFPARPSPPKTRTALLMPLYNEDAGAAFARLAAMDSSLARLGVSDAFDIFVLSDSTKDAVALEEQSAFRAFRVTAHSHIFYRRRVENTERKAGNIAEWVRRFGGAYDFMIVLDADSIMAGETVLRLVNAMEAHPRVGLIQTAPTITGASTLFARMQQFGVRMYGRVAAAGLAWWAGAEASYWGHNAIVRVHAFASAAGLPILPGVKPFGGHVLSHDVVEAALLRRAGWAVHVTAALDGSCEETPPTMLDFMQRDHRWCQGNLQHLKLLRAKGLHPISRLQLAMGCMAYISSPLWFAALVIGMAIQLQHPVDWSTFWYFLNPQFTPFMLTSLLSGALLIGPKVMGCILVMSRPRERREFGGARTILKGLGMEIFLSAALAPVLMVANTKSVLQTLRGRDVGWKPQQRDADGVSRADAYRAMGWQLFTGLCFVVALCFRPDLSVCFAPIVLPLLFAPQLAVWTSRRSHGDAFARGGFLVTPDDPGVSAIPAVLGARQTPAYAAPLHVEARPTVASAAAL</sequence>
<feature type="transmembrane region" description="Helical" evidence="13">
    <location>
        <begin position="454"/>
        <end position="476"/>
    </location>
</feature>
<evidence type="ECO:0000256" key="13">
    <source>
        <dbReference type="SAM" id="Phobius"/>
    </source>
</evidence>
<evidence type="ECO:0000256" key="6">
    <source>
        <dbReference type="ARBA" id="ARBA00022519"/>
    </source>
</evidence>
<accession>A0A328ACW2</accession>
<dbReference type="EMBL" id="QFYR01000002">
    <property type="protein sequence ID" value="RAK52491.1"/>
    <property type="molecule type" value="Genomic_DNA"/>
</dbReference>
<evidence type="ECO:0000256" key="4">
    <source>
        <dbReference type="ARBA" id="ARBA00020585"/>
    </source>
</evidence>
<dbReference type="RefSeq" id="WP_111514777.1">
    <property type="nucleotide sequence ID" value="NZ_QFYR01000002.1"/>
</dbReference>
<feature type="transmembrane region" description="Helical" evidence="13">
    <location>
        <begin position="547"/>
        <end position="564"/>
    </location>
</feature>
<dbReference type="PANTHER" id="PTHR43867">
    <property type="entry name" value="CELLULOSE SYNTHASE CATALYTIC SUBUNIT A [UDP-FORMING]"/>
    <property type="match status" value="1"/>
</dbReference>
<dbReference type="Gene3D" id="3.90.550.10">
    <property type="entry name" value="Spore Coat Polysaccharide Biosynthesis Protein SpsA, Chain A"/>
    <property type="match status" value="1"/>
</dbReference>
<proteinExistence type="inferred from homology"/>
<dbReference type="SUPFAM" id="SSF53448">
    <property type="entry name" value="Nucleotide-diphospho-sugar transferases"/>
    <property type="match status" value="1"/>
</dbReference>
<feature type="transmembrane region" description="Helical" evidence="13">
    <location>
        <begin position="496"/>
        <end position="513"/>
    </location>
</feature>
<evidence type="ECO:0000313" key="16">
    <source>
        <dbReference type="Proteomes" id="UP000249725"/>
    </source>
</evidence>
<dbReference type="NCBIfam" id="NF003958">
    <property type="entry name" value="PRK05454.2-1"/>
    <property type="match status" value="1"/>
</dbReference>
<keyword evidence="10 13" id="KW-1133">Transmembrane helix</keyword>
<dbReference type="InterPro" id="IPR050321">
    <property type="entry name" value="Glycosyltr_2/OpgH_subfam"/>
</dbReference>
<reference evidence="16" key="1">
    <citation type="submission" date="2018-05" db="EMBL/GenBank/DDBJ databases">
        <authorList>
            <person name="Li X."/>
        </authorList>
    </citation>
    <scope>NUCLEOTIDE SEQUENCE [LARGE SCALE GENOMIC DNA]</scope>
    <source>
        <strain evidence="16">YIM 73061</strain>
    </source>
</reference>
<evidence type="ECO:0000259" key="14">
    <source>
        <dbReference type="Pfam" id="PF13632"/>
    </source>
</evidence>
<dbReference type="Pfam" id="PF13632">
    <property type="entry name" value="Glyco_trans_2_3"/>
    <property type="match status" value="1"/>
</dbReference>
<organism evidence="15 16">
    <name type="scientific">Phenylobacterium deserti</name>
    <dbReference type="NCBI Taxonomy" id="1914756"/>
    <lineage>
        <taxon>Bacteria</taxon>
        <taxon>Pseudomonadati</taxon>
        <taxon>Pseudomonadota</taxon>
        <taxon>Alphaproteobacteria</taxon>
        <taxon>Caulobacterales</taxon>
        <taxon>Caulobacteraceae</taxon>
        <taxon>Phenylobacterium</taxon>
    </lineage>
</organism>
<keyword evidence="5" id="KW-1003">Cell membrane</keyword>
<gene>
    <name evidence="15" type="ORF">DJ018_09765</name>
</gene>
<feature type="transmembrane region" description="Helical" evidence="13">
    <location>
        <begin position="61"/>
        <end position="83"/>
    </location>
</feature>
<dbReference type="PANTHER" id="PTHR43867:SF5">
    <property type="entry name" value="GLUCANS BIOSYNTHESIS GLUCOSYLTRANSFERASE H"/>
    <property type="match status" value="1"/>
</dbReference>
<comment type="similarity">
    <text evidence="3">Belongs to the glycosyltransferase 2 family. OpgH subfamily.</text>
</comment>
<keyword evidence="8 15" id="KW-0808">Transferase</keyword>
<dbReference type="OrthoDB" id="9775281at2"/>
<dbReference type="InterPro" id="IPR001173">
    <property type="entry name" value="Glyco_trans_2-like"/>
</dbReference>